<sequence>MISPERLTAAVRERLPLVGPLVPVERSGAWSRAFTASALVDGTEAPVVVRVGSHLDDFAKDALASGWECPQLPVPPAYAIFPVDDEFAMVTGRRYGVFLEDLDASAWGRALPHVFDAVDALRAVPLVAAAPADVDTGGLDLPFDPAIVGVTRPWREWLTDLQDDPSARGGGWAPRLAGSPTGDHSFHAGLEFLHGLVDGVEPPRSFVHSDLLHGNVLAAADGSRIEAIFDWGCLFAGDYLYDIAWLDFWAPWHPGLAAHDVPALARQRFAGSDPQAGLFDVRLRACAVHIGLCHLAYFAFVDNPAQIAATDRRLAQYDGRAGS</sequence>
<dbReference type="Gene3D" id="3.30.200.150">
    <property type="match status" value="1"/>
</dbReference>
<dbReference type="SUPFAM" id="SSF56112">
    <property type="entry name" value="Protein kinase-like (PK-like)"/>
    <property type="match status" value="1"/>
</dbReference>
<accession>A0ABW2ANE3</accession>
<evidence type="ECO:0000313" key="2">
    <source>
        <dbReference type="EMBL" id="MFC6712476.1"/>
    </source>
</evidence>
<name>A0ABW2ANE3_9MICO</name>
<feature type="domain" description="Aminoglycoside phosphotransferase" evidence="1">
    <location>
        <begin position="117"/>
        <end position="258"/>
    </location>
</feature>
<comment type="caution">
    <text evidence="2">The sequence shown here is derived from an EMBL/GenBank/DDBJ whole genome shotgun (WGS) entry which is preliminary data.</text>
</comment>
<dbReference type="InterPro" id="IPR011009">
    <property type="entry name" value="Kinase-like_dom_sf"/>
</dbReference>
<reference evidence="3" key="1">
    <citation type="journal article" date="2019" name="Int. J. Syst. Evol. Microbiol.">
        <title>The Global Catalogue of Microorganisms (GCM) 10K type strain sequencing project: providing services to taxonomists for standard genome sequencing and annotation.</title>
        <authorList>
            <consortium name="The Broad Institute Genomics Platform"/>
            <consortium name="The Broad Institute Genome Sequencing Center for Infectious Disease"/>
            <person name="Wu L."/>
            <person name="Ma J."/>
        </authorList>
    </citation>
    <scope>NUCLEOTIDE SEQUENCE [LARGE SCALE GENOMIC DNA]</scope>
    <source>
        <strain evidence="3">NBRC 106593</strain>
    </source>
</reference>
<evidence type="ECO:0000259" key="1">
    <source>
        <dbReference type="Pfam" id="PF01636"/>
    </source>
</evidence>
<dbReference type="Gene3D" id="3.90.1200.10">
    <property type="match status" value="1"/>
</dbReference>
<keyword evidence="3" id="KW-1185">Reference proteome</keyword>
<dbReference type="Pfam" id="PF01636">
    <property type="entry name" value="APH"/>
    <property type="match status" value="1"/>
</dbReference>
<dbReference type="InterPro" id="IPR002575">
    <property type="entry name" value="Aminoglycoside_PTrfase"/>
</dbReference>
<dbReference type="EMBL" id="JBHSWJ010000002">
    <property type="protein sequence ID" value="MFC6712476.1"/>
    <property type="molecule type" value="Genomic_DNA"/>
</dbReference>
<gene>
    <name evidence="2" type="ORF">ACFQBT_00845</name>
</gene>
<protein>
    <submittedName>
        <fullName evidence="2">Phosphotransferase</fullName>
    </submittedName>
</protein>
<evidence type="ECO:0000313" key="3">
    <source>
        <dbReference type="Proteomes" id="UP001596356"/>
    </source>
</evidence>
<organism evidence="2 3">
    <name type="scientific">Branchiibius cervicis</name>
    <dbReference type="NCBI Taxonomy" id="908252"/>
    <lineage>
        <taxon>Bacteria</taxon>
        <taxon>Bacillati</taxon>
        <taxon>Actinomycetota</taxon>
        <taxon>Actinomycetes</taxon>
        <taxon>Micrococcales</taxon>
        <taxon>Dermacoccaceae</taxon>
        <taxon>Branchiibius</taxon>
    </lineage>
</organism>
<proteinExistence type="predicted"/>
<dbReference type="Proteomes" id="UP001596356">
    <property type="component" value="Unassembled WGS sequence"/>
</dbReference>
<dbReference type="RefSeq" id="WP_377819944.1">
    <property type="nucleotide sequence ID" value="NZ_JBHSWJ010000002.1"/>
</dbReference>